<organism evidence="1">
    <name type="scientific">marine sediment metagenome</name>
    <dbReference type="NCBI Taxonomy" id="412755"/>
    <lineage>
        <taxon>unclassified sequences</taxon>
        <taxon>metagenomes</taxon>
        <taxon>ecological metagenomes</taxon>
    </lineage>
</organism>
<dbReference type="AlphaFoldDB" id="A0A0F9EL22"/>
<name>A0A0F9EL22_9ZZZZ</name>
<comment type="caution">
    <text evidence="1">The sequence shown here is derived from an EMBL/GenBank/DDBJ whole genome shotgun (WGS) entry which is preliminary data.</text>
</comment>
<feature type="non-terminal residue" evidence="1">
    <location>
        <position position="1"/>
    </location>
</feature>
<dbReference type="EMBL" id="LAZR01024546">
    <property type="protein sequence ID" value="KKL74778.1"/>
    <property type="molecule type" value="Genomic_DNA"/>
</dbReference>
<gene>
    <name evidence="1" type="ORF">LCGC14_2061460</name>
</gene>
<accession>A0A0F9EL22</accession>
<sequence>RITDALKLGDLQKRNIEEAELINNFGFSDDEVKGFKNVRRMYDVATQMQIKRRKMVGGYDKLPAAEQQAADKHIAREVQKFAGYVSQSRLGGNWATFIEVNDPKSPLFPYHFNLHPNKSDAVIEAKALGGTSENVYLRNKLKPDIYGRMSITDLESLADSAGVDANSPDLSSLMSEIQKRSYSSHCLSSSY</sequence>
<reference evidence="1" key="1">
    <citation type="journal article" date="2015" name="Nature">
        <title>Complex archaea that bridge the gap between prokaryotes and eukaryotes.</title>
        <authorList>
            <person name="Spang A."/>
            <person name="Saw J.H."/>
            <person name="Jorgensen S.L."/>
            <person name="Zaremba-Niedzwiedzka K."/>
            <person name="Martijn J."/>
            <person name="Lind A.E."/>
            <person name="van Eijk R."/>
            <person name="Schleper C."/>
            <person name="Guy L."/>
            <person name="Ettema T.J."/>
        </authorList>
    </citation>
    <scope>NUCLEOTIDE SEQUENCE</scope>
</reference>
<evidence type="ECO:0000313" key="1">
    <source>
        <dbReference type="EMBL" id="KKL74778.1"/>
    </source>
</evidence>
<protein>
    <submittedName>
        <fullName evidence="1">Uncharacterized protein</fullName>
    </submittedName>
</protein>
<proteinExistence type="predicted"/>